<dbReference type="GO" id="GO:0005085">
    <property type="term" value="F:guanyl-nucleotide exchange factor activity"/>
    <property type="evidence" value="ECO:0007669"/>
    <property type="project" value="UniProtKB-KW"/>
</dbReference>
<dbReference type="PROSITE" id="PS50010">
    <property type="entry name" value="DH_2"/>
    <property type="match status" value="1"/>
</dbReference>
<evidence type="ECO:0000313" key="3">
    <source>
        <dbReference type="Ensembl" id="ENSSSCP00035002738.1"/>
    </source>
</evidence>
<dbReference type="SMART" id="SM00325">
    <property type="entry name" value="RhoGEF"/>
    <property type="match status" value="1"/>
</dbReference>
<evidence type="ECO:0000259" key="2">
    <source>
        <dbReference type="PROSITE" id="PS50010"/>
    </source>
</evidence>
<protein>
    <recommendedName>
        <fullName evidence="2">DH domain-containing protein</fullName>
    </recommendedName>
</protein>
<sequence>MQKLMKAAREGTKDGLEKTKAAVKRGRSFIRTKSFVSADHRSCLEEEQSLFIDVDCRHPEAVLTPMPDGLSQQQVVRRYILGSIVDSEKNYVDALKRILEQYEKPLSEMEPRVLSERKLRTVFYRVKEVLQCHCLFQIALASRVAEWDSVEMIGDVFVASFSKSMVLDAYSEYVNNFSTAVAILKKTCATKPAFLEFLKQCQESSPDRVTLYSLMMKPIQRFPQFILLLQVGLPWVSWPLVQSLCLPRQALGEWACYERMLLTPITREIPRVLGTLGQEPELGQSQVSLTTCALALGGGQASVDDDGICPRTCLPSKDAPGNCYLRGTSWELEQVFFLPSTDSCWVHVQ</sequence>
<dbReference type="PANTHER" id="PTHR12877">
    <property type="entry name" value="RHO GUANINE NUCLEOTIDE EXCHANGE FACTOR"/>
    <property type="match status" value="1"/>
</dbReference>
<dbReference type="PANTHER" id="PTHR12877:SF14">
    <property type="entry name" value="RHO GUANINE NUCLEOTIDE EXCHANGE FACTOR 10"/>
    <property type="match status" value="1"/>
</dbReference>
<dbReference type="Proteomes" id="UP000694720">
    <property type="component" value="Unplaced"/>
</dbReference>
<dbReference type="InterPro" id="IPR035899">
    <property type="entry name" value="DBL_dom_sf"/>
</dbReference>
<dbReference type="SUPFAM" id="SSF48065">
    <property type="entry name" value="DBL homology domain (DH-domain)"/>
    <property type="match status" value="1"/>
</dbReference>
<dbReference type="Pfam" id="PF00621">
    <property type="entry name" value="RhoGEF"/>
    <property type="match status" value="1"/>
</dbReference>
<dbReference type="GO" id="GO:0005737">
    <property type="term" value="C:cytoplasm"/>
    <property type="evidence" value="ECO:0007669"/>
    <property type="project" value="UniProtKB-ARBA"/>
</dbReference>
<dbReference type="AlphaFoldDB" id="A0A8D0YIF6"/>
<name>A0A8D0YIF6_PIG</name>
<dbReference type="Ensembl" id="ENSSSCT00035008018.1">
    <property type="protein sequence ID" value="ENSSSCP00035002738.1"/>
    <property type="gene ID" value="ENSSSCG00035006438.1"/>
</dbReference>
<dbReference type="FunFam" id="1.20.900.10:FF:000003">
    <property type="entry name" value="Rho guanine nucleotide exchange factor 10 like"/>
    <property type="match status" value="1"/>
</dbReference>
<evidence type="ECO:0000313" key="4">
    <source>
        <dbReference type="Proteomes" id="UP000694720"/>
    </source>
</evidence>
<accession>A0A8D0YIF6</accession>
<dbReference type="InterPro" id="IPR039919">
    <property type="entry name" value="ARHGEF10/ARHGEF17"/>
</dbReference>
<reference evidence="3" key="1">
    <citation type="submission" date="2025-08" db="UniProtKB">
        <authorList>
            <consortium name="Ensembl"/>
        </authorList>
    </citation>
    <scope>IDENTIFICATION</scope>
</reference>
<dbReference type="InterPro" id="IPR000219">
    <property type="entry name" value="DH_dom"/>
</dbReference>
<dbReference type="GO" id="GO:0051496">
    <property type="term" value="P:positive regulation of stress fiber assembly"/>
    <property type="evidence" value="ECO:0007669"/>
    <property type="project" value="UniProtKB-ARBA"/>
</dbReference>
<dbReference type="Gene3D" id="1.20.900.10">
    <property type="entry name" value="Dbl homology (DH) domain"/>
    <property type="match status" value="1"/>
</dbReference>
<evidence type="ECO:0000256" key="1">
    <source>
        <dbReference type="ARBA" id="ARBA00022658"/>
    </source>
</evidence>
<dbReference type="CDD" id="cd00160">
    <property type="entry name" value="RhoGEF"/>
    <property type="match status" value="1"/>
</dbReference>
<feature type="domain" description="DH" evidence="2">
    <location>
        <begin position="76"/>
        <end position="230"/>
    </location>
</feature>
<proteinExistence type="predicted"/>
<organism evidence="3 4">
    <name type="scientific">Sus scrofa</name>
    <name type="common">Pig</name>
    <dbReference type="NCBI Taxonomy" id="9823"/>
    <lineage>
        <taxon>Eukaryota</taxon>
        <taxon>Metazoa</taxon>
        <taxon>Chordata</taxon>
        <taxon>Craniata</taxon>
        <taxon>Vertebrata</taxon>
        <taxon>Euteleostomi</taxon>
        <taxon>Mammalia</taxon>
        <taxon>Eutheria</taxon>
        <taxon>Laurasiatheria</taxon>
        <taxon>Artiodactyla</taxon>
        <taxon>Suina</taxon>
        <taxon>Suidae</taxon>
        <taxon>Sus</taxon>
    </lineage>
</organism>
<dbReference type="GO" id="GO:0051056">
    <property type="term" value="P:regulation of small GTPase mediated signal transduction"/>
    <property type="evidence" value="ECO:0007669"/>
    <property type="project" value="UniProtKB-ARBA"/>
</dbReference>
<keyword evidence="1" id="KW-0344">Guanine-nucleotide releasing factor</keyword>